<sequence length="343" mass="37962">MAASQKAISKRSARTYIEDGAEAQTEKDVPEHAARRMSANESMAPDEASGKISILTATSQRGQNNQMSRRGSVEASPCVSAINGYVPLDTIPLMTLEQDNYEGVVGTFGSIQGFHAFRSPELPNDLPAAGRPINFGIVVPGVYRSSFPQAGDHEFIESLKLKTMVTLVQKDFPDGYQTFIQKNGIKHQIFNMKGTKKEEIPIDTMKAILRVVLDRKNHPLLIHCNHGKHRTGCVVAIVRMVSGWDMGNIICEYKNYAGAKARDCDIKYITGFQLVQLSNLFRAPDWRSRKWNFFRIVVVMSLAIFIWLLSGFTTTADAKVGRHSYPFRAAAENGSNPPAAGSH</sequence>
<organism evidence="14 15">
    <name type="scientific">Echria macrotheca</name>
    <dbReference type="NCBI Taxonomy" id="438768"/>
    <lineage>
        <taxon>Eukaryota</taxon>
        <taxon>Fungi</taxon>
        <taxon>Dikarya</taxon>
        <taxon>Ascomycota</taxon>
        <taxon>Pezizomycotina</taxon>
        <taxon>Sordariomycetes</taxon>
        <taxon>Sordariomycetidae</taxon>
        <taxon>Sordariales</taxon>
        <taxon>Schizotheciaceae</taxon>
        <taxon>Echria</taxon>
    </lineage>
</organism>
<dbReference type="Gene3D" id="3.90.190.10">
    <property type="entry name" value="Protein tyrosine phosphatase superfamily"/>
    <property type="match status" value="1"/>
</dbReference>
<keyword evidence="11" id="KW-0472">Membrane</keyword>
<comment type="similarity">
    <text evidence="5">Belongs to the protein-tyrosine phosphatase family. Atypical dual-specificity phosphatase Siw14-like subfamily.</text>
</comment>
<comment type="catalytic activity">
    <reaction evidence="7">
        <text>3,5-bis(diphospho)-1D-myo-inositol 1,2,4,6-tetrakisphosphate + H2O = 3-diphospho-1D-myo-inositol 1,2,4,5,6-pentakisphosphate + phosphate + 2 H(+)</text>
        <dbReference type="Rhea" id="RHEA:56312"/>
        <dbReference type="ChEBI" id="CHEBI:15377"/>
        <dbReference type="ChEBI" id="CHEBI:15378"/>
        <dbReference type="ChEBI" id="CHEBI:43474"/>
        <dbReference type="ChEBI" id="CHEBI:140372"/>
        <dbReference type="ChEBI" id="CHEBI:140374"/>
        <dbReference type="EC" id="3.6.1.52"/>
    </reaction>
    <physiologicalReaction direction="left-to-right" evidence="7">
        <dbReference type="Rhea" id="RHEA:56313"/>
    </physiologicalReaction>
</comment>
<dbReference type="Pfam" id="PF03162">
    <property type="entry name" value="Y_phosphatase2"/>
    <property type="match status" value="1"/>
</dbReference>
<evidence type="ECO:0000256" key="7">
    <source>
        <dbReference type="ARBA" id="ARBA00047562"/>
    </source>
</evidence>
<dbReference type="FunFam" id="3.90.190.10:FF:000035">
    <property type="entry name" value="Tyrosine phosphatase, putative"/>
    <property type="match status" value="1"/>
</dbReference>
<dbReference type="GO" id="GO:0005737">
    <property type="term" value="C:cytoplasm"/>
    <property type="evidence" value="ECO:0007669"/>
    <property type="project" value="UniProtKB-SubCell"/>
</dbReference>
<proteinExistence type="inferred from homology"/>
<evidence type="ECO:0000256" key="6">
    <source>
        <dbReference type="ARBA" id="ARBA00047342"/>
    </source>
</evidence>
<evidence type="ECO:0000256" key="1">
    <source>
        <dbReference type="ARBA" id="ARBA00004496"/>
    </source>
</evidence>
<dbReference type="InterPro" id="IPR020428">
    <property type="entry name" value="PFA-DSPs"/>
</dbReference>
<keyword evidence="11" id="KW-1133">Transmembrane helix</keyword>
<dbReference type="SUPFAM" id="SSF52799">
    <property type="entry name" value="(Phosphotyrosine protein) phosphatases II"/>
    <property type="match status" value="1"/>
</dbReference>
<dbReference type="EC" id="3.6.1.52" evidence="2"/>
<gene>
    <name evidence="14" type="ORF">QBC47DRAFT_25063</name>
</gene>
<feature type="transmembrane region" description="Helical" evidence="11">
    <location>
        <begin position="292"/>
        <end position="310"/>
    </location>
</feature>
<comment type="catalytic activity">
    <reaction evidence="9">
        <text>6-diphospho-1D-myo-inositol pentakisphosphate + H2O = 1D-myo-inositol hexakisphosphate + phosphate + H(+)</text>
        <dbReference type="Rhea" id="RHEA:79703"/>
        <dbReference type="ChEBI" id="CHEBI:15377"/>
        <dbReference type="ChEBI" id="CHEBI:15378"/>
        <dbReference type="ChEBI" id="CHEBI:43474"/>
        <dbReference type="ChEBI" id="CHEBI:58130"/>
        <dbReference type="ChEBI" id="CHEBI:230534"/>
        <dbReference type="EC" id="3.6.1.52"/>
    </reaction>
    <physiologicalReaction direction="left-to-right" evidence="9">
        <dbReference type="Rhea" id="RHEA:79704"/>
    </physiologicalReaction>
</comment>
<dbReference type="GO" id="GO:0016791">
    <property type="term" value="F:phosphatase activity"/>
    <property type="evidence" value="ECO:0007669"/>
    <property type="project" value="InterPro"/>
</dbReference>
<dbReference type="PROSITE" id="PS50054">
    <property type="entry name" value="TYR_PHOSPHATASE_DUAL"/>
    <property type="match status" value="1"/>
</dbReference>
<evidence type="ECO:0000313" key="14">
    <source>
        <dbReference type="EMBL" id="KAK1761283.1"/>
    </source>
</evidence>
<evidence type="ECO:0000256" key="10">
    <source>
        <dbReference type="SAM" id="MobiDB-lite"/>
    </source>
</evidence>
<comment type="catalytic activity">
    <reaction evidence="8">
        <text>1,5-bis(diphospho)-1D-myo-inositol 2,3,4,6-tetrakisphosphate + H2O = 1-diphospho-1D-myo-inositol 2,3,4,5,6-pentakisphosphate + phosphate + 2 H(+)</text>
        <dbReference type="Rhea" id="RHEA:79699"/>
        <dbReference type="ChEBI" id="CHEBI:15377"/>
        <dbReference type="ChEBI" id="CHEBI:15378"/>
        <dbReference type="ChEBI" id="CHEBI:43474"/>
        <dbReference type="ChEBI" id="CHEBI:74946"/>
        <dbReference type="ChEBI" id="CHEBI:77983"/>
        <dbReference type="EC" id="3.6.1.52"/>
    </reaction>
    <physiologicalReaction direction="left-to-right" evidence="8">
        <dbReference type="Rhea" id="RHEA:79700"/>
    </physiologicalReaction>
</comment>
<dbReference type="InterPro" id="IPR004861">
    <property type="entry name" value="Siw14-like"/>
</dbReference>
<dbReference type="PRINTS" id="PR01911">
    <property type="entry name" value="PFDSPHPHTASE"/>
</dbReference>
<keyword evidence="11" id="KW-0812">Transmembrane</keyword>
<keyword evidence="3" id="KW-0963">Cytoplasm</keyword>
<keyword evidence="4" id="KW-0378">Hydrolase</keyword>
<feature type="compositionally biased region" description="Basic and acidic residues" evidence="10">
    <location>
        <begin position="24"/>
        <end position="34"/>
    </location>
</feature>
<evidence type="ECO:0000256" key="5">
    <source>
        <dbReference type="ARBA" id="ARBA00044949"/>
    </source>
</evidence>
<feature type="domain" description="Tyrosine specific protein phosphatases" evidence="13">
    <location>
        <begin position="199"/>
        <end position="255"/>
    </location>
</feature>
<comment type="catalytic activity">
    <reaction evidence="6">
        <text>5-diphospho-1D-myo-inositol 1,2,3,4,6-pentakisphosphate + H2O = 1D-myo-inositol hexakisphosphate + phosphate + H(+)</text>
        <dbReference type="Rhea" id="RHEA:22384"/>
        <dbReference type="ChEBI" id="CHEBI:15377"/>
        <dbReference type="ChEBI" id="CHEBI:15378"/>
        <dbReference type="ChEBI" id="CHEBI:43474"/>
        <dbReference type="ChEBI" id="CHEBI:58130"/>
        <dbReference type="ChEBI" id="CHEBI:58628"/>
        <dbReference type="EC" id="3.6.1.52"/>
    </reaction>
    <physiologicalReaction direction="left-to-right" evidence="6">
        <dbReference type="Rhea" id="RHEA:22385"/>
    </physiologicalReaction>
</comment>
<evidence type="ECO:0000259" key="12">
    <source>
        <dbReference type="PROSITE" id="PS50054"/>
    </source>
</evidence>
<evidence type="ECO:0000313" key="15">
    <source>
        <dbReference type="Proteomes" id="UP001239445"/>
    </source>
</evidence>
<comment type="caution">
    <text evidence="14">The sequence shown here is derived from an EMBL/GenBank/DDBJ whole genome shotgun (WGS) entry which is preliminary data.</text>
</comment>
<protein>
    <recommendedName>
        <fullName evidence="2">diphosphoinositol-polyphosphate diphosphatase</fullName>
        <ecNumber evidence="2">3.6.1.52</ecNumber>
    </recommendedName>
</protein>
<dbReference type="PROSITE" id="PS00383">
    <property type="entry name" value="TYR_PHOSPHATASE_1"/>
    <property type="match status" value="1"/>
</dbReference>
<evidence type="ECO:0000256" key="9">
    <source>
        <dbReference type="ARBA" id="ARBA00048424"/>
    </source>
</evidence>
<dbReference type="AlphaFoldDB" id="A0AAJ0BQ05"/>
<evidence type="ECO:0000256" key="4">
    <source>
        <dbReference type="ARBA" id="ARBA00022801"/>
    </source>
</evidence>
<evidence type="ECO:0000259" key="13">
    <source>
        <dbReference type="PROSITE" id="PS50056"/>
    </source>
</evidence>
<feature type="domain" description="Tyrosine-protein phosphatase" evidence="12">
    <location>
        <begin position="134"/>
        <end position="286"/>
    </location>
</feature>
<accession>A0AAJ0BQ05</accession>
<dbReference type="InterPro" id="IPR016130">
    <property type="entry name" value="Tyr_Pase_AS"/>
</dbReference>
<name>A0AAJ0BQ05_9PEZI</name>
<comment type="subcellular location">
    <subcellularLocation>
        <location evidence="1">Cytoplasm</location>
    </subcellularLocation>
</comment>
<dbReference type="PANTHER" id="PTHR31126">
    <property type="entry name" value="TYROSINE-PROTEIN PHOSPHATASE"/>
    <property type="match status" value="1"/>
</dbReference>
<reference evidence="14" key="1">
    <citation type="submission" date="2023-06" db="EMBL/GenBank/DDBJ databases">
        <title>Genome-scale phylogeny and comparative genomics of the fungal order Sordariales.</title>
        <authorList>
            <consortium name="Lawrence Berkeley National Laboratory"/>
            <person name="Hensen N."/>
            <person name="Bonometti L."/>
            <person name="Westerberg I."/>
            <person name="Brannstrom I.O."/>
            <person name="Guillou S."/>
            <person name="Cros-Aarteil S."/>
            <person name="Calhoun S."/>
            <person name="Haridas S."/>
            <person name="Kuo A."/>
            <person name="Mondo S."/>
            <person name="Pangilinan J."/>
            <person name="Riley R."/>
            <person name="Labutti K."/>
            <person name="Andreopoulos B."/>
            <person name="Lipzen A."/>
            <person name="Chen C."/>
            <person name="Yanf M."/>
            <person name="Daum C."/>
            <person name="Ng V."/>
            <person name="Clum A."/>
            <person name="Steindorff A."/>
            <person name="Ohm R."/>
            <person name="Martin F."/>
            <person name="Silar P."/>
            <person name="Natvig D."/>
            <person name="Lalanne C."/>
            <person name="Gautier V."/>
            <person name="Ament-Velasquez S.L."/>
            <person name="Kruys A."/>
            <person name="Hutchinson M.I."/>
            <person name="Powell A.J."/>
            <person name="Barry K."/>
            <person name="Miller A.N."/>
            <person name="Grigoriev I.V."/>
            <person name="Debuchy R."/>
            <person name="Gladieux P."/>
            <person name="Thoren M.H."/>
            <person name="Johannesson H."/>
        </authorList>
    </citation>
    <scope>NUCLEOTIDE SEQUENCE</scope>
    <source>
        <strain evidence="14">PSN4</strain>
    </source>
</reference>
<keyword evidence="15" id="KW-1185">Reference proteome</keyword>
<dbReference type="EMBL" id="MU839827">
    <property type="protein sequence ID" value="KAK1761283.1"/>
    <property type="molecule type" value="Genomic_DNA"/>
</dbReference>
<dbReference type="Proteomes" id="UP001239445">
    <property type="component" value="Unassembled WGS sequence"/>
</dbReference>
<feature type="region of interest" description="Disordered" evidence="10">
    <location>
        <begin position="1"/>
        <end position="49"/>
    </location>
</feature>
<dbReference type="InterPro" id="IPR029021">
    <property type="entry name" value="Prot-tyrosine_phosphatase-like"/>
</dbReference>
<dbReference type="InterPro" id="IPR000387">
    <property type="entry name" value="Tyr_Pase_dom"/>
</dbReference>
<dbReference type="PROSITE" id="PS50056">
    <property type="entry name" value="TYR_PHOSPHATASE_2"/>
    <property type="match status" value="1"/>
</dbReference>
<evidence type="ECO:0000256" key="11">
    <source>
        <dbReference type="SAM" id="Phobius"/>
    </source>
</evidence>
<evidence type="ECO:0000256" key="3">
    <source>
        <dbReference type="ARBA" id="ARBA00022490"/>
    </source>
</evidence>
<evidence type="ECO:0000256" key="8">
    <source>
        <dbReference type="ARBA" id="ARBA00047927"/>
    </source>
</evidence>
<evidence type="ECO:0000256" key="2">
    <source>
        <dbReference type="ARBA" id="ARBA00012527"/>
    </source>
</evidence>
<dbReference type="InterPro" id="IPR020422">
    <property type="entry name" value="TYR_PHOSPHATASE_DUAL_dom"/>
</dbReference>
<dbReference type="GO" id="GO:0052840">
    <property type="term" value="F:inositol diphosphate tetrakisphosphate diphosphatase activity"/>
    <property type="evidence" value="ECO:0007669"/>
    <property type="project" value="TreeGrafter"/>
</dbReference>
<dbReference type="PANTHER" id="PTHR31126:SF48">
    <property type="entry name" value="INOSITOL PHOSPHATASE SIW14"/>
    <property type="match status" value="1"/>
</dbReference>